<evidence type="ECO:0000313" key="1">
    <source>
        <dbReference type="EMBL" id="MPM79326.1"/>
    </source>
</evidence>
<organism evidence="1">
    <name type="scientific">bioreactor metagenome</name>
    <dbReference type="NCBI Taxonomy" id="1076179"/>
    <lineage>
        <taxon>unclassified sequences</taxon>
        <taxon>metagenomes</taxon>
        <taxon>ecological metagenomes</taxon>
    </lineage>
</organism>
<reference evidence="1" key="1">
    <citation type="submission" date="2019-08" db="EMBL/GenBank/DDBJ databases">
        <authorList>
            <person name="Kucharzyk K."/>
            <person name="Murdoch R.W."/>
            <person name="Higgins S."/>
            <person name="Loffler F."/>
        </authorList>
    </citation>
    <scope>NUCLEOTIDE SEQUENCE</scope>
</reference>
<protein>
    <submittedName>
        <fullName evidence="1">Uncharacterized protein</fullName>
    </submittedName>
</protein>
<name>A0A645CQI1_9ZZZZ</name>
<accession>A0A645CQI1</accession>
<comment type="caution">
    <text evidence="1">The sequence shown here is derived from an EMBL/GenBank/DDBJ whole genome shotgun (WGS) entry which is preliminary data.</text>
</comment>
<dbReference type="EMBL" id="VSSQ01029269">
    <property type="protein sequence ID" value="MPM79326.1"/>
    <property type="molecule type" value="Genomic_DNA"/>
</dbReference>
<dbReference type="AlphaFoldDB" id="A0A645CQI1"/>
<gene>
    <name evidence="1" type="ORF">SDC9_126359</name>
</gene>
<sequence>MESLSETEAAAKVLNNPYFLLEKAYSALKKEKGVKTMARIPYNLEFNL</sequence>
<proteinExistence type="predicted"/>